<keyword evidence="3" id="KW-1185">Reference proteome</keyword>
<feature type="region of interest" description="Disordered" evidence="1">
    <location>
        <begin position="13"/>
        <end position="36"/>
    </location>
</feature>
<sequence length="92" mass="9709">MGTKLDEWELVSEDGVGSQPVGASFTEEEEVDAGDEQGTYGCEEYECLLLLHTSSAADWCSWVLSALFSQVSGAARHAALWALGSTGGPPRG</sequence>
<gene>
    <name evidence="2" type="ORF">WJX81_003395</name>
</gene>
<comment type="caution">
    <text evidence="2">The sequence shown here is derived from an EMBL/GenBank/DDBJ whole genome shotgun (WGS) entry which is preliminary data.</text>
</comment>
<dbReference type="Proteomes" id="UP001445335">
    <property type="component" value="Unassembled WGS sequence"/>
</dbReference>
<evidence type="ECO:0000313" key="2">
    <source>
        <dbReference type="EMBL" id="KAK9839809.1"/>
    </source>
</evidence>
<dbReference type="AlphaFoldDB" id="A0AAW1S176"/>
<dbReference type="EMBL" id="JALJOU010000014">
    <property type="protein sequence ID" value="KAK9839809.1"/>
    <property type="molecule type" value="Genomic_DNA"/>
</dbReference>
<accession>A0AAW1S176</accession>
<name>A0AAW1S176_9CHLO</name>
<reference evidence="2 3" key="1">
    <citation type="journal article" date="2024" name="Nat. Commun.">
        <title>Phylogenomics reveals the evolutionary origins of lichenization in chlorophyte algae.</title>
        <authorList>
            <person name="Puginier C."/>
            <person name="Libourel C."/>
            <person name="Otte J."/>
            <person name="Skaloud P."/>
            <person name="Haon M."/>
            <person name="Grisel S."/>
            <person name="Petersen M."/>
            <person name="Berrin J.G."/>
            <person name="Delaux P.M."/>
            <person name="Dal Grande F."/>
            <person name="Keller J."/>
        </authorList>
    </citation>
    <scope>NUCLEOTIDE SEQUENCE [LARGE SCALE GENOMIC DNA]</scope>
    <source>
        <strain evidence="2 3">SAG 245.80</strain>
    </source>
</reference>
<proteinExistence type="predicted"/>
<protein>
    <submittedName>
        <fullName evidence="2">Uncharacterized protein</fullName>
    </submittedName>
</protein>
<evidence type="ECO:0000313" key="3">
    <source>
        <dbReference type="Proteomes" id="UP001445335"/>
    </source>
</evidence>
<organism evidence="2 3">
    <name type="scientific">Elliptochloris bilobata</name>
    <dbReference type="NCBI Taxonomy" id="381761"/>
    <lineage>
        <taxon>Eukaryota</taxon>
        <taxon>Viridiplantae</taxon>
        <taxon>Chlorophyta</taxon>
        <taxon>core chlorophytes</taxon>
        <taxon>Trebouxiophyceae</taxon>
        <taxon>Trebouxiophyceae incertae sedis</taxon>
        <taxon>Elliptochloris clade</taxon>
        <taxon>Elliptochloris</taxon>
    </lineage>
</organism>
<evidence type="ECO:0000256" key="1">
    <source>
        <dbReference type="SAM" id="MobiDB-lite"/>
    </source>
</evidence>
<feature type="compositionally biased region" description="Acidic residues" evidence="1">
    <location>
        <begin position="26"/>
        <end position="35"/>
    </location>
</feature>